<dbReference type="eggNOG" id="ENOG502S39S">
    <property type="taxonomic scope" value="Eukaryota"/>
</dbReference>
<dbReference type="CDD" id="cd00198">
    <property type="entry name" value="vWFA"/>
    <property type="match status" value="1"/>
</dbReference>
<dbReference type="GO" id="GO:0005737">
    <property type="term" value="C:cytoplasm"/>
    <property type="evidence" value="ECO:0007669"/>
    <property type="project" value="TreeGrafter"/>
</dbReference>
<dbReference type="GO" id="GO:0004674">
    <property type="term" value="F:protein serine/threonine kinase activity"/>
    <property type="evidence" value="ECO:0007669"/>
    <property type="project" value="TreeGrafter"/>
</dbReference>
<sequence length="760" mass="87346">MARTMKDRQDKSKSKSKSNQVNRVKKPIKKQSPKKQLSPTTQKVTRSVSAQSKINHSVSSKKGSSSTGKKKDIITSMTAQILKKVQKQVKSYETNLQKSAEKSKKQKNIKEDEQKNNSQSYDIEKTFDSLNDSAKRKRARQQNNQQKCSSKSPTPQQKNSEKNKLKTCKKLTRSGKQFGEFQIKKNVDIEGVEANSKLKSNKKQAKKAKNQDKKNETIDQEEEGQSQNSQNEFIDQEDATQTIRYRRPNNNLLIRDDSFNKDSSVNNQKNFSFQYHINNDSRNNLFNTSYMQGNATVNTTTASSRGCSMSREDIQSENDSILNPKNSSIFLIRGNNKPKKTVCTKQVPLIFKKPTNIRESIPVVKTKKSELAMDVEQNNQCDKNQEILRKHGSNLEDYCIDSDGKQLVDIVFCCDTTSSMGEYLQATIDYIAAIYKKTKPFEQIIDIKYGFVCYRDHPPEESSYLYRISNLTTPLKTIQFIQQQDAEGGGDTPEAVMDGLYVATSGINWRKNSMKYIIHIADAPPHGDLYTGISGGFLKRSFVWRDGCPCGLTIEKIAKIMNNLQIHYRLIKAGDNMERMAQIFKSCIQHYADIKVDSPQGLDFILSDMVAKQCLSSEDIQNIPLVKKSSKNRSRSHSKNNDDIEHGYYNPDQSFKGINRTYSNNYQAFRNSNQEEEEEEEKQIIIQESQDDCQRKNYHQHSKIYNQSSKENIQRQYDNQQNLKYKANQMSKLPINYKQYTGKIIDRDMYDNQEDLELIS</sequence>
<feature type="compositionally biased region" description="Basic residues" evidence="4">
    <location>
        <begin position="23"/>
        <end position="33"/>
    </location>
</feature>
<feature type="domain" description="VWFA" evidence="5">
    <location>
        <begin position="409"/>
        <end position="623"/>
    </location>
</feature>
<dbReference type="OrthoDB" id="301415at2759"/>
<feature type="compositionally biased region" description="Polar residues" evidence="4">
    <location>
        <begin position="147"/>
        <end position="158"/>
    </location>
</feature>
<feature type="compositionally biased region" description="Polar residues" evidence="4">
    <location>
        <begin position="40"/>
        <end position="58"/>
    </location>
</feature>
<reference evidence="7" key="1">
    <citation type="journal article" date="2006" name="PLoS Biol.">
        <title>Macronuclear genome sequence of the ciliate Tetrahymena thermophila, a model eukaryote.</title>
        <authorList>
            <person name="Eisen J.A."/>
            <person name="Coyne R.S."/>
            <person name="Wu M."/>
            <person name="Wu D."/>
            <person name="Thiagarajan M."/>
            <person name="Wortman J.R."/>
            <person name="Badger J.H."/>
            <person name="Ren Q."/>
            <person name="Amedeo P."/>
            <person name="Jones K.M."/>
            <person name="Tallon L.J."/>
            <person name="Delcher A.L."/>
            <person name="Salzberg S.L."/>
            <person name="Silva J.C."/>
            <person name="Haas B.J."/>
            <person name="Majoros W.H."/>
            <person name="Farzad M."/>
            <person name="Carlton J.M."/>
            <person name="Smith R.K. Jr."/>
            <person name="Garg J."/>
            <person name="Pearlman R.E."/>
            <person name="Karrer K.M."/>
            <person name="Sun L."/>
            <person name="Manning G."/>
            <person name="Elde N.C."/>
            <person name="Turkewitz A.P."/>
            <person name="Asai D.J."/>
            <person name="Wilkes D.E."/>
            <person name="Wang Y."/>
            <person name="Cai H."/>
            <person name="Collins K."/>
            <person name="Stewart B.A."/>
            <person name="Lee S.R."/>
            <person name="Wilamowska K."/>
            <person name="Weinberg Z."/>
            <person name="Ruzzo W.L."/>
            <person name="Wloga D."/>
            <person name="Gaertig J."/>
            <person name="Frankel J."/>
            <person name="Tsao C.-C."/>
            <person name="Gorovsky M.A."/>
            <person name="Keeling P.J."/>
            <person name="Waller R.F."/>
            <person name="Patron N.J."/>
            <person name="Cherry J.M."/>
            <person name="Stover N.A."/>
            <person name="Krieger C.J."/>
            <person name="del Toro C."/>
            <person name="Ryder H.F."/>
            <person name="Williamson S.C."/>
            <person name="Barbeau R.A."/>
            <person name="Hamilton E.P."/>
            <person name="Orias E."/>
        </authorList>
    </citation>
    <scope>NUCLEOTIDE SEQUENCE [LARGE SCALE GENOMIC DNA]</scope>
    <source>
        <strain evidence="7">SB210</strain>
    </source>
</reference>
<dbReference type="KEGG" id="tet:TTHERM_00338250"/>
<dbReference type="AlphaFoldDB" id="I7LV72"/>
<evidence type="ECO:0000256" key="1">
    <source>
        <dbReference type="ARBA" id="ARBA00004613"/>
    </source>
</evidence>
<dbReference type="GeneID" id="7840859"/>
<dbReference type="InterPro" id="IPR036465">
    <property type="entry name" value="vWFA_dom_sf"/>
</dbReference>
<feature type="compositionally biased region" description="Basic and acidic residues" evidence="4">
    <location>
        <begin position="1"/>
        <end position="13"/>
    </location>
</feature>
<keyword evidence="3" id="KW-0732">Signal</keyword>
<feature type="region of interest" description="Disordered" evidence="4">
    <location>
        <begin position="1"/>
        <end position="72"/>
    </location>
</feature>
<evidence type="ECO:0000256" key="3">
    <source>
        <dbReference type="ARBA" id="ARBA00022729"/>
    </source>
</evidence>
<proteinExistence type="predicted"/>
<name>I7LV72_TETTS</name>
<feature type="compositionally biased region" description="Basic residues" evidence="4">
    <location>
        <begin position="199"/>
        <end position="208"/>
    </location>
</feature>
<dbReference type="HOGENOM" id="CLU_367064_0_0_1"/>
<dbReference type="Pfam" id="PF25106">
    <property type="entry name" value="VWA_4"/>
    <property type="match status" value="1"/>
</dbReference>
<feature type="compositionally biased region" description="Basic and acidic residues" evidence="4">
    <location>
        <begin position="99"/>
        <end position="115"/>
    </location>
</feature>
<dbReference type="RefSeq" id="XP_001017589.1">
    <property type="nucleotide sequence ID" value="XM_001017589.3"/>
</dbReference>
<dbReference type="InterPro" id="IPR056861">
    <property type="entry name" value="HMCN1-like_VWA"/>
</dbReference>
<comment type="subcellular location">
    <subcellularLocation>
        <location evidence="1">Secreted</location>
    </subcellularLocation>
</comment>
<evidence type="ECO:0000256" key="4">
    <source>
        <dbReference type="SAM" id="MobiDB-lite"/>
    </source>
</evidence>
<dbReference type="Gene3D" id="3.40.50.410">
    <property type="entry name" value="von Willebrand factor, type A domain"/>
    <property type="match status" value="1"/>
</dbReference>
<feature type="compositionally biased region" description="Polar residues" evidence="4">
    <location>
        <begin position="88"/>
        <end position="98"/>
    </location>
</feature>
<keyword evidence="2" id="KW-0964">Secreted</keyword>
<feature type="region of interest" description="Disordered" evidence="4">
    <location>
        <begin position="626"/>
        <end position="656"/>
    </location>
</feature>
<gene>
    <name evidence="6" type="ORF">TTHERM_00338250</name>
</gene>
<dbReference type="InterPro" id="IPR002035">
    <property type="entry name" value="VWF_A"/>
</dbReference>
<evidence type="ECO:0000313" key="6">
    <source>
        <dbReference type="EMBL" id="EAR97344.1"/>
    </source>
</evidence>
<dbReference type="PANTHER" id="PTHR47763:SF1">
    <property type="entry name" value="DUF659 DOMAIN-CONTAINING PROTEIN"/>
    <property type="match status" value="1"/>
</dbReference>
<dbReference type="EMBL" id="GG662666">
    <property type="protein sequence ID" value="EAR97344.1"/>
    <property type="molecule type" value="Genomic_DNA"/>
</dbReference>
<dbReference type="InterPro" id="IPR052969">
    <property type="entry name" value="Thr-specific_kinase-like"/>
</dbReference>
<evidence type="ECO:0000259" key="5">
    <source>
        <dbReference type="PROSITE" id="PS50234"/>
    </source>
</evidence>
<feature type="region of interest" description="Disordered" evidence="4">
    <location>
        <begin position="198"/>
        <end position="248"/>
    </location>
</feature>
<keyword evidence="7" id="KW-1185">Reference proteome</keyword>
<dbReference type="InParanoid" id="I7LV72"/>
<feature type="compositionally biased region" description="Polar residues" evidence="4">
    <location>
        <begin position="239"/>
        <end position="248"/>
    </location>
</feature>
<protein>
    <recommendedName>
        <fullName evidence="5">VWFA domain-containing protein</fullName>
    </recommendedName>
</protein>
<evidence type="ECO:0000256" key="2">
    <source>
        <dbReference type="ARBA" id="ARBA00022525"/>
    </source>
</evidence>
<dbReference type="SUPFAM" id="SSF53300">
    <property type="entry name" value="vWA-like"/>
    <property type="match status" value="1"/>
</dbReference>
<organism evidence="6 7">
    <name type="scientific">Tetrahymena thermophila (strain SB210)</name>
    <dbReference type="NCBI Taxonomy" id="312017"/>
    <lineage>
        <taxon>Eukaryota</taxon>
        <taxon>Sar</taxon>
        <taxon>Alveolata</taxon>
        <taxon>Ciliophora</taxon>
        <taxon>Intramacronucleata</taxon>
        <taxon>Oligohymenophorea</taxon>
        <taxon>Hymenostomatida</taxon>
        <taxon>Tetrahymenina</taxon>
        <taxon>Tetrahymenidae</taxon>
        <taxon>Tetrahymena</taxon>
    </lineage>
</organism>
<dbReference type="Proteomes" id="UP000009168">
    <property type="component" value="Unassembled WGS sequence"/>
</dbReference>
<dbReference type="PANTHER" id="PTHR47763">
    <property type="entry name" value="ALPHA-PROTEIN KINASE VWKA"/>
    <property type="match status" value="1"/>
</dbReference>
<evidence type="ECO:0000313" key="7">
    <source>
        <dbReference type="Proteomes" id="UP000009168"/>
    </source>
</evidence>
<dbReference type="PROSITE" id="PS50234">
    <property type="entry name" value="VWFA"/>
    <property type="match status" value="1"/>
</dbReference>
<feature type="region of interest" description="Disordered" evidence="4">
    <location>
        <begin position="84"/>
        <end position="168"/>
    </location>
</feature>
<feature type="compositionally biased region" description="Basic residues" evidence="4">
    <location>
        <begin position="628"/>
        <end position="638"/>
    </location>
</feature>
<accession>I7LV72</accession>